<evidence type="ECO:0000313" key="5">
    <source>
        <dbReference type="Proteomes" id="UP000196218"/>
    </source>
</evidence>
<evidence type="ECO:0000313" key="4">
    <source>
        <dbReference type="EMBL" id="SAK03266.1"/>
    </source>
</evidence>
<feature type="chain" id="PRO_5044884104" evidence="2">
    <location>
        <begin position="24"/>
        <end position="195"/>
    </location>
</feature>
<dbReference type="SUPFAM" id="SSF49401">
    <property type="entry name" value="Bacterial adhesins"/>
    <property type="match status" value="1"/>
</dbReference>
<feature type="signal peptide" evidence="2">
    <location>
        <begin position="1"/>
        <end position="23"/>
    </location>
</feature>
<dbReference type="RefSeq" id="WP_039223846.1">
    <property type="nucleotide sequence ID" value="NZ_CADFGW010000004.1"/>
</dbReference>
<dbReference type="Gene3D" id="2.60.40.1090">
    <property type="entry name" value="Fimbrial-type adhesion domain"/>
    <property type="match status" value="1"/>
</dbReference>
<dbReference type="Pfam" id="PF00419">
    <property type="entry name" value="Fimbrial"/>
    <property type="match status" value="1"/>
</dbReference>
<dbReference type="InterPro" id="IPR008966">
    <property type="entry name" value="Adhesion_dom_sf"/>
</dbReference>
<sequence length="195" mass="19604">MTKYSMLTAAAGLAFVAMSAAHASDGTITFQGSVVASTCKINGGNNDLTVQLPRAATNQLALVGASAGRTPFTLALSGCTTDKKGEDGETVIPAPVKKVSVAFEPGPNVNLGSGRLTLMGADAAKGVEIAILNDKYEPVKIGADSALQGVQVADIDTALDGAGTATLQFAAQYVATGPVTGGSANSYVTYSLTYP</sequence>
<evidence type="ECO:0000256" key="2">
    <source>
        <dbReference type="SAM" id="SignalP"/>
    </source>
</evidence>
<reference evidence="4 5" key="1">
    <citation type="submission" date="2016-04" db="EMBL/GenBank/DDBJ databases">
        <authorList>
            <person name="Peeters C."/>
        </authorList>
    </citation>
    <scope>NUCLEOTIDE SEQUENCE [LARGE SCALE GENOMIC DNA]</scope>
    <source>
        <strain evidence="4">LMG 29311</strain>
    </source>
</reference>
<dbReference type="Proteomes" id="UP000196218">
    <property type="component" value="Unassembled WGS sequence"/>
</dbReference>
<organism evidence="4 5">
    <name type="scientific">Burkholderia multivorans</name>
    <dbReference type="NCBI Taxonomy" id="87883"/>
    <lineage>
        <taxon>Bacteria</taxon>
        <taxon>Pseudomonadati</taxon>
        <taxon>Pseudomonadota</taxon>
        <taxon>Betaproteobacteria</taxon>
        <taxon>Burkholderiales</taxon>
        <taxon>Burkholderiaceae</taxon>
        <taxon>Burkholderia</taxon>
        <taxon>Burkholderia cepacia complex</taxon>
    </lineage>
</organism>
<protein>
    <submittedName>
        <fullName evidence="4">Fimbrial family protein</fullName>
    </submittedName>
</protein>
<name>A0ABD7LDL4_9BURK</name>
<comment type="caution">
    <text evidence="4">The sequence shown here is derived from an EMBL/GenBank/DDBJ whole genome shotgun (WGS) entry which is preliminary data.</text>
</comment>
<dbReference type="EMBL" id="FKJW01000006">
    <property type="protein sequence ID" value="SAK03266.1"/>
    <property type="molecule type" value="Genomic_DNA"/>
</dbReference>
<dbReference type="PANTHER" id="PTHR33420">
    <property type="entry name" value="FIMBRIAL SUBUNIT ELFA-RELATED"/>
    <property type="match status" value="1"/>
</dbReference>
<evidence type="ECO:0000259" key="3">
    <source>
        <dbReference type="Pfam" id="PF00419"/>
    </source>
</evidence>
<dbReference type="InterPro" id="IPR036937">
    <property type="entry name" value="Adhesion_dom_fimbrial_sf"/>
</dbReference>
<dbReference type="InterPro" id="IPR050263">
    <property type="entry name" value="Bact_Fimbrial_Adh_Pro"/>
</dbReference>
<accession>A0ABD7LDL4</accession>
<dbReference type="PANTHER" id="PTHR33420:SF3">
    <property type="entry name" value="FIMBRIAL SUBUNIT ELFA"/>
    <property type="match status" value="1"/>
</dbReference>
<feature type="domain" description="Fimbrial-type adhesion" evidence="3">
    <location>
        <begin position="28"/>
        <end position="194"/>
    </location>
</feature>
<keyword evidence="1 2" id="KW-0732">Signal</keyword>
<gene>
    <name evidence="4" type="ORF">UA18_06002</name>
</gene>
<dbReference type="InterPro" id="IPR000259">
    <property type="entry name" value="Adhesion_dom_fimbrial"/>
</dbReference>
<proteinExistence type="predicted"/>
<dbReference type="AlphaFoldDB" id="A0ABD7LDL4"/>
<evidence type="ECO:0000256" key="1">
    <source>
        <dbReference type="ARBA" id="ARBA00022729"/>
    </source>
</evidence>